<feature type="domain" description="GGDEF" evidence="3">
    <location>
        <begin position="376"/>
        <end position="523"/>
    </location>
</feature>
<evidence type="ECO:0000259" key="2">
    <source>
        <dbReference type="PROSITE" id="PS50883"/>
    </source>
</evidence>
<protein>
    <submittedName>
        <fullName evidence="4">EAL domain-containing protein</fullName>
    </submittedName>
</protein>
<dbReference type="InterPro" id="IPR052155">
    <property type="entry name" value="Biofilm_reg_signaling"/>
</dbReference>
<dbReference type="SMART" id="SM00052">
    <property type="entry name" value="EAL"/>
    <property type="match status" value="1"/>
</dbReference>
<dbReference type="Pfam" id="PF00563">
    <property type="entry name" value="EAL"/>
    <property type="match status" value="1"/>
</dbReference>
<dbReference type="PROSITE" id="PS50887">
    <property type="entry name" value="GGDEF"/>
    <property type="match status" value="1"/>
</dbReference>
<keyword evidence="5" id="KW-1185">Reference proteome</keyword>
<keyword evidence="1" id="KW-0472">Membrane</keyword>
<feature type="domain" description="EAL" evidence="2">
    <location>
        <begin position="532"/>
        <end position="783"/>
    </location>
</feature>
<sequence length="791" mass="85485">MPALRASALPATLLLALLLTAGLHVAWLIWRWGPPEQAAWYINLPYLLVIALSAALAGLAWRRSAAPQRRGLRLLTLALLALTLGEGVWVAAELLTAAVPPISVADLLYGAYYVLLGLALLRLARVSLRPLETAGLLLDSAIIVGVVGIYAWYGFLGELATDTSTPLSQRLVALAYPTLDLGLLTLVLLAVRGRDVRFPVLLLAAGLATYAAADLTYALYSSRGHYEAGQWLDALWTLGTAAQALAGWWLRRAPLQETGAPPPAGLRRLLRALPYLAVALSCGLLLLTFGTSTPAARGVAWGTVALFALVMCRQAVSFVENARLNQELRTFAQKLEASRNLLSHQAFHDALTGLPNRALFRDRLEQALATATRYRQRVAVLYLDLDGFKLVNDTLGHAAGDELLVQAAGRMRGCLRESDTLARMGGDEFTVILTHLGQPEDAELVAGRLVGALAQPFELAGEGGQDSGLAVVTASIGLSVYDGHAPTEQTGLPPNASTLQRRADLAMYQAKTQGKNSYRVFHPDMEATVHAQERLESALRGALDRGEFTLHYQPQVRGSAVTGVEALLRWTHHDLGEVPPDQFIPVAEDSAIILPLGAWVLDQAAAQAARWQAAGTPLRVAVNVSPREFAQSDFVERVQGTLTRHHLRGEWLELEVTERLVVRDIEAAAHKIRQLRRLGVLVSLDDFGAGHSALSSLMKLPISALKIDHEFVENAEFHEGGQQLIQAITSVARAMNLAVVAEGVETERQLNMVRALGCDQVQGFLFARPMPADDLARWLAEWRAGGGQAGG</sequence>
<dbReference type="AlphaFoldDB" id="A0A7C9LKZ9"/>
<dbReference type="PROSITE" id="PS50883">
    <property type="entry name" value="EAL"/>
    <property type="match status" value="1"/>
</dbReference>
<dbReference type="Proteomes" id="UP000483286">
    <property type="component" value="Unassembled WGS sequence"/>
</dbReference>
<accession>A0A7C9LKZ9</accession>
<feature type="transmembrane region" description="Helical" evidence="1">
    <location>
        <begin position="133"/>
        <end position="153"/>
    </location>
</feature>
<comment type="caution">
    <text evidence="4">The sequence shown here is derived from an EMBL/GenBank/DDBJ whole genome shotgun (WGS) entry which is preliminary data.</text>
</comment>
<reference evidence="4 5" key="1">
    <citation type="submission" date="2019-12" db="EMBL/GenBank/DDBJ databases">
        <title>Deinococcus sp. HMF7620 Genome sequencing and assembly.</title>
        <authorList>
            <person name="Kang H."/>
            <person name="Kim H."/>
            <person name="Joh K."/>
        </authorList>
    </citation>
    <scope>NUCLEOTIDE SEQUENCE [LARGE SCALE GENOMIC DNA]</scope>
    <source>
        <strain evidence="4 5">HMF7620</strain>
    </source>
</reference>
<feature type="transmembrane region" description="Helical" evidence="1">
    <location>
        <begin position="72"/>
        <end position="92"/>
    </location>
</feature>
<dbReference type="InterPro" id="IPR043128">
    <property type="entry name" value="Rev_trsase/Diguanyl_cyclase"/>
</dbReference>
<evidence type="ECO:0000313" key="4">
    <source>
        <dbReference type="EMBL" id="MVN86177.1"/>
    </source>
</evidence>
<dbReference type="FunFam" id="3.30.70.270:FF:000001">
    <property type="entry name" value="Diguanylate cyclase domain protein"/>
    <property type="match status" value="1"/>
</dbReference>
<gene>
    <name evidence="4" type="ORF">GO986_05310</name>
</gene>
<evidence type="ECO:0000313" key="5">
    <source>
        <dbReference type="Proteomes" id="UP000483286"/>
    </source>
</evidence>
<feature type="transmembrane region" description="Helical" evidence="1">
    <location>
        <begin position="298"/>
        <end position="319"/>
    </location>
</feature>
<dbReference type="SMART" id="SM00267">
    <property type="entry name" value="GGDEF"/>
    <property type="match status" value="1"/>
</dbReference>
<feature type="transmembrane region" description="Helical" evidence="1">
    <location>
        <begin position="173"/>
        <end position="191"/>
    </location>
</feature>
<dbReference type="InterPro" id="IPR000160">
    <property type="entry name" value="GGDEF_dom"/>
</dbReference>
<feature type="transmembrane region" description="Helical" evidence="1">
    <location>
        <begin position="272"/>
        <end position="292"/>
    </location>
</feature>
<dbReference type="InterPro" id="IPR029787">
    <property type="entry name" value="Nucleotide_cyclase"/>
</dbReference>
<dbReference type="CDD" id="cd01948">
    <property type="entry name" value="EAL"/>
    <property type="match status" value="1"/>
</dbReference>
<keyword evidence="1" id="KW-1133">Transmembrane helix</keyword>
<dbReference type="Pfam" id="PF00990">
    <property type="entry name" value="GGDEF"/>
    <property type="match status" value="1"/>
</dbReference>
<dbReference type="Gene3D" id="3.20.20.450">
    <property type="entry name" value="EAL domain"/>
    <property type="match status" value="1"/>
</dbReference>
<dbReference type="InterPro" id="IPR001633">
    <property type="entry name" value="EAL_dom"/>
</dbReference>
<dbReference type="InterPro" id="IPR035919">
    <property type="entry name" value="EAL_sf"/>
</dbReference>
<dbReference type="RefSeq" id="WP_157458242.1">
    <property type="nucleotide sequence ID" value="NZ_WQLB01000005.1"/>
</dbReference>
<feature type="transmembrane region" description="Helical" evidence="1">
    <location>
        <begin position="38"/>
        <end position="60"/>
    </location>
</feature>
<dbReference type="EMBL" id="WQLB01000005">
    <property type="protein sequence ID" value="MVN86177.1"/>
    <property type="molecule type" value="Genomic_DNA"/>
</dbReference>
<dbReference type="PANTHER" id="PTHR44757:SF2">
    <property type="entry name" value="BIOFILM ARCHITECTURE MAINTENANCE PROTEIN MBAA"/>
    <property type="match status" value="1"/>
</dbReference>
<proteinExistence type="predicted"/>
<feature type="transmembrane region" description="Helical" evidence="1">
    <location>
        <begin position="198"/>
        <end position="219"/>
    </location>
</feature>
<evidence type="ECO:0000259" key="3">
    <source>
        <dbReference type="PROSITE" id="PS50887"/>
    </source>
</evidence>
<dbReference type="Gene3D" id="3.30.70.270">
    <property type="match status" value="1"/>
</dbReference>
<dbReference type="SUPFAM" id="SSF141868">
    <property type="entry name" value="EAL domain-like"/>
    <property type="match status" value="1"/>
</dbReference>
<dbReference type="NCBIfam" id="TIGR00254">
    <property type="entry name" value="GGDEF"/>
    <property type="match status" value="1"/>
</dbReference>
<dbReference type="PANTHER" id="PTHR44757">
    <property type="entry name" value="DIGUANYLATE CYCLASE DGCP"/>
    <property type="match status" value="1"/>
</dbReference>
<name>A0A7C9LKZ9_9DEIO</name>
<keyword evidence="1" id="KW-0812">Transmembrane</keyword>
<organism evidence="4 5">
    <name type="scientific">Deinococcus arboris</name>
    <dbReference type="NCBI Taxonomy" id="2682977"/>
    <lineage>
        <taxon>Bacteria</taxon>
        <taxon>Thermotogati</taxon>
        <taxon>Deinococcota</taxon>
        <taxon>Deinococci</taxon>
        <taxon>Deinococcales</taxon>
        <taxon>Deinococcaceae</taxon>
        <taxon>Deinococcus</taxon>
    </lineage>
</organism>
<dbReference type="SUPFAM" id="SSF55073">
    <property type="entry name" value="Nucleotide cyclase"/>
    <property type="match status" value="1"/>
</dbReference>
<feature type="transmembrane region" description="Helical" evidence="1">
    <location>
        <begin position="98"/>
        <end position="121"/>
    </location>
</feature>
<dbReference type="CDD" id="cd01949">
    <property type="entry name" value="GGDEF"/>
    <property type="match status" value="1"/>
</dbReference>
<evidence type="ECO:0000256" key="1">
    <source>
        <dbReference type="SAM" id="Phobius"/>
    </source>
</evidence>